<dbReference type="Proteomes" id="UP001364472">
    <property type="component" value="Unassembled WGS sequence"/>
</dbReference>
<reference evidence="1 2" key="1">
    <citation type="journal article" date="2016" name="Antonie Van Leeuwenhoek">
        <title>Denitratimonas tolerans gen. nov., sp. nov., a denitrifying bacterium isolated from a bioreactor for tannery wastewater treatment.</title>
        <authorList>
            <person name="Han S.I."/>
            <person name="Kim J.O."/>
            <person name="Lee Y.R."/>
            <person name="Ekpeghere K.I."/>
            <person name="Koh S.C."/>
            <person name="Whang K.S."/>
        </authorList>
    </citation>
    <scope>NUCLEOTIDE SEQUENCE [LARGE SCALE GENOMIC DNA]</scope>
    <source>
        <strain evidence="1 2">KACC 17565</strain>
    </source>
</reference>
<dbReference type="RefSeq" id="WP_337333793.1">
    <property type="nucleotide sequence ID" value="NZ_JBBDHC010000001.1"/>
</dbReference>
<gene>
    <name evidence="1" type="ORF">WB794_00005</name>
</gene>
<organism evidence="1 2">
    <name type="scientific">Denitratimonas tolerans</name>
    <dbReference type="NCBI Taxonomy" id="1338420"/>
    <lineage>
        <taxon>Bacteria</taxon>
        <taxon>Pseudomonadati</taxon>
        <taxon>Pseudomonadota</taxon>
        <taxon>Gammaproteobacteria</taxon>
        <taxon>Lysobacterales</taxon>
        <taxon>Lysobacteraceae</taxon>
        <taxon>Denitratimonas</taxon>
    </lineage>
</organism>
<evidence type="ECO:0000313" key="2">
    <source>
        <dbReference type="Proteomes" id="UP001364472"/>
    </source>
</evidence>
<proteinExistence type="predicted"/>
<evidence type="ECO:0000313" key="1">
    <source>
        <dbReference type="EMBL" id="MEJ1248067.1"/>
    </source>
</evidence>
<dbReference type="AlphaFoldDB" id="A0AAW9QRM0"/>
<sequence length="97" mass="11070">MDRTQTAKWSDELRFLRAFPAQRAQQGINERQLVAASVPVLVGKAVEDFREQPRNFQRQAAALFSATEFFQLRLSAGGQFAQRLFQRTVEQSIIKAV</sequence>
<name>A0AAW9QRM0_9GAMM</name>
<accession>A0AAW9QRM0</accession>
<keyword evidence="2" id="KW-1185">Reference proteome</keyword>
<dbReference type="EMBL" id="JBBDHC010000001">
    <property type="protein sequence ID" value="MEJ1248067.1"/>
    <property type="molecule type" value="Genomic_DNA"/>
</dbReference>
<protein>
    <submittedName>
        <fullName evidence="1">Uncharacterized protein</fullName>
    </submittedName>
</protein>
<comment type="caution">
    <text evidence="1">The sequence shown here is derived from an EMBL/GenBank/DDBJ whole genome shotgun (WGS) entry which is preliminary data.</text>
</comment>